<dbReference type="OrthoDB" id="2402916at2759"/>
<protein>
    <recommendedName>
        <fullName evidence="3">Membrane anchor Opy2 N-terminal domain-containing protein</fullName>
    </recommendedName>
</protein>
<feature type="region of interest" description="Disordered" evidence="1">
    <location>
        <begin position="382"/>
        <end position="417"/>
    </location>
</feature>
<feature type="compositionally biased region" description="Polar residues" evidence="1">
    <location>
        <begin position="350"/>
        <end position="370"/>
    </location>
</feature>
<evidence type="ECO:0000313" key="4">
    <source>
        <dbReference type="EMBL" id="KAF2155095.1"/>
    </source>
</evidence>
<reference evidence="4" key="1">
    <citation type="journal article" date="2020" name="Stud. Mycol.">
        <title>101 Dothideomycetes genomes: a test case for predicting lifestyles and emergence of pathogens.</title>
        <authorList>
            <person name="Haridas S."/>
            <person name="Albert R."/>
            <person name="Binder M."/>
            <person name="Bloem J."/>
            <person name="Labutti K."/>
            <person name="Salamov A."/>
            <person name="Andreopoulos B."/>
            <person name="Baker S."/>
            <person name="Barry K."/>
            <person name="Bills G."/>
            <person name="Bluhm B."/>
            <person name="Cannon C."/>
            <person name="Castanera R."/>
            <person name="Culley D."/>
            <person name="Daum C."/>
            <person name="Ezra D."/>
            <person name="Gonzalez J."/>
            <person name="Henrissat B."/>
            <person name="Kuo A."/>
            <person name="Liang C."/>
            <person name="Lipzen A."/>
            <person name="Lutzoni F."/>
            <person name="Magnuson J."/>
            <person name="Mondo S."/>
            <person name="Nolan M."/>
            <person name="Ohm R."/>
            <person name="Pangilinan J."/>
            <person name="Park H.-J."/>
            <person name="Ramirez L."/>
            <person name="Alfaro M."/>
            <person name="Sun H."/>
            <person name="Tritt A."/>
            <person name="Yoshinaga Y."/>
            <person name="Zwiers L.-H."/>
            <person name="Turgeon B."/>
            <person name="Goodwin S."/>
            <person name="Spatafora J."/>
            <person name="Crous P."/>
            <person name="Grigoriev I."/>
        </authorList>
    </citation>
    <scope>NUCLEOTIDE SEQUENCE</scope>
    <source>
        <strain evidence="4">CBS 260.36</strain>
    </source>
</reference>
<evidence type="ECO:0000256" key="2">
    <source>
        <dbReference type="SAM" id="Phobius"/>
    </source>
</evidence>
<keyword evidence="2" id="KW-0812">Transmembrane</keyword>
<comment type="caution">
    <text evidence="4">The sequence shown here is derived from an EMBL/GenBank/DDBJ whole genome shotgun (WGS) entry which is preliminary data.</text>
</comment>
<evidence type="ECO:0000313" key="5">
    <source>
        <dbReference type="Proteomes" id="UP000799439"/>
    </source>
</evidence>
<evidence type="ECO:0000259" key="3">
    <source>
        <dbReference type="Pfam" id="PF09463"/>
    </source>
</evidence>
<feature type="domain" description="Membrane anchor Opy2 N-terminal" evidence="3">
    <location>
        <begin position="15"/>
        <end position="49"/>
    </location>
</feature>
<feature type="transmembrane region" description="Helical" evidence="2">
    <location>
        <begin position="69"/>
        <end position="92"/>
    </location>
</feature>
<feature type="compositionally biased region" description="Low complexity" evidence="1">
    <location>
        <begin position="255"/>
        <end position="273"/>
    </location>
</feature>
<sequence>MGTLDAGRSLFKRDCLACPNTTPSCPPCAAGSVCSMIPKSCTQCAQMVCVSQGVTTGTTTASAGPNVGAIAGGVVGGIAFIAIITFAAWWFWIRPKRELEEYDEEWEEEANEHPSELKSQFREQRDARASVHTVHSVASSVLSRASNMIPIAFIPGVTNRDGTTPPVPPIPAARSTDSRGTGSAIFFSPGDLRNSAYSGTSTLDNRSTYFSRNSISPSLARESIASDIYRDDAVANPMPAQQVVMTRPNMVSVKSGSSAPTPSSPASLATTASEGPRLMMPGAGTSNGQFSKPTAVTITKKGAGRFPVRQISDASSAKPSIRSPLSVETDASDDDEEPHARARQSLLRDSVSTYGPFSDTSNLARAGSQYTTTTTLSAVIEEATRRASQVPTHRGLGGSDKRTASPFGDEHKVEEEK</sequence>
<gene>
    <name evidence="4" type="ORF">K461DRAFT_107684</name>
</gene>
<name>A0A9P4J8J5_9PEZI</name>
<keyword evidence="2" id="KW-0472">Membrane</keyword>
<evidence type="ECO:0000256" key="1">
    <source>
        <dbReference type="SAM" id="MobiDB-lite"/>
    </source>
</evidence>
<feature type="compositionally biased region" description="Polar residues" evidence="1">
    <location>
        <begin position="284"/>
        <end position="297"/>
    </location>
</feature>
<feature type="compositionally biased region" description="Basic and acidic residues" evidence="1">
    <location>
        <begin position="399"/>
        <end position="417"/>
    </location>
</feature>
<feature type="region of interest" description="Disordered" evidence="1">
    <location>
        <begin position="251"/>
        <end position="370"/>
    </location>
</feature>
<dbReference type="InterPro" id="IPR018571">
    <property type="entry name" value="Membrane_anchor_Opy2_N"/>
</dbReference>
<proteinExistence type="predicted"/>
<organism evidence="4 5">
    <name type="scientific">Myriangium duriaei CBS 260.36</name>
    <dbReference type="NCBI Taxonomy" id="1168546"/>
    <lineage>
        <taxon>Eukaryota</taxon>
        <taxon>Fungi</taxon>
        <taxon>Dikarya</taxon>
        <taxon>Ascomycota</taxon>
        <taxon>Pezizomycotina</taxon>
        <taxon>Dothideomycetes</taxon>
        <taxon>Dothideomycetidae</taxon>
        <taxon>Myriangiales</taxon>
        <taxon>Myriangiaceae</taxon>
        <taxon>Myriangium</taxon>
    </lineage>
</organism>
<dbReference type="Pfam" id="PF09463">
    <property type="entry name" value="Opy2"/>
    <property type="match status" value="1"/>
</dbReference>
<dbReference type="AlphaFoldDB" id="A0A9P4J8J5"/>
<dbReference type="EMBL" id="ML996083">
    <property type="protein sequence ID" value="KAF2155095.1"/>
    <property type="molecule type" value="Genomic_DNA"/>
</dbReference>
<keyword evidence="5" id="KW-1185">Reference proteome</keyword>
<accession>A0A9P4J8J5</accession>
<keyword evidence="2" id="KW-1133">Transmembrane helix</keyword>
<dbReference type="Proteomes" id="UP000799439">
    <property type="component" value="Unassembled WGS sequence"/>
</dbReference>